<protein>
    <submittedName>
        <fullName evidence="3">Uncharacterized protein</fullName>
    </submittedName>
</protein>
<dbReference type="Pfam" id="PF16025">
    <property type="entry name" value="CaM_bind"/>
    <property type="match status" value="1"/>
</dbReference>
<comment type="caution">
    <text evidence="3">The sequence shown here is derived from an EMBL/GenBank/DDBJ whole genome shotgun (WGS) entry which is preliminary data.</text>
</comment>
<keyword evidence="4" id="KW-1185">Reference proteome</keyword>
<evidence type="ECO:0000256" key="2">
    <source>
        <dbReference type="SAM" id="MobiDB-lite"/>
    </source>
</evidence>
<feature type="region of interest" description="Disordered" evidence="2">
    <location>
        <begin position="388"/>
        <end position="472"/>
    </location>
</feature>
<dbReference type="GO" id="GO:0032053">
    <property type="term" value="P:ciliary basal body organization"/>
    <property type="evidence" value="ECO:0007669"/>
    <property type="project" value="TreeGrafter"/>
</dbReference>
<dbReference type="EMBL" id="CADEPI010000125">
    <property type="protein sequence ID" value="CAB3376212.1"/>
    <property type="molecule type" value="Genomic_DNA"/>
</dbReference>
<dbReference type="Proteomes" id="UP000494165">
    <property type="component" value="Unassembled WGS sequence"/>
</dbReference>
<evidence type="ECO:0000313" key="4">
    <source>
        <dbReference type="Proteomes" id="UP000494165"/>
    </source>
</evidence>
<dbReference type="PANTHER" id="PTHR13594:SF1">
    <property type="entry name" value="CENTRIOLAR COILED-COIL PROTEIN OF 110 KDA"/>
    <property type="match status" value="1"/>
</dbReference>
<keyword evidence="1" id="KW-0175">Coiled coil</keyword>
<evidence type="ECO:0000256" key="1">
    <source>
        <dbReference type="SAM" id="Coils"/>
    </source>
</evidence>
<dbReference type="GO" id="GO:0005814">
    <property type="term" value="C:centriole"/>
    <property type="evidence" value="ECO:0007669"/>
    <property type="project" value="InterPro"/>
</dbReference>
<dbReference type="GO" id="GO:1903723">
    <property type="term" value="P:negative regulation of centriole elongation"/>
    <property type="evidence" value="ECO:0007669"/>
    <property type="project" value="TreeGrafter"/>
</dbReference>
<feature type="coiled-coil region" evidence="1">
    <location>
        <begin position="219"/>
        <end position="257"/>
    </location>
</feature>
<dbReference type="GO" id="GO:0007099">
    <property type="term" value="P:centriole replication"/>
    <property type="evidence" value="ECO:0007669"/>
    <property type="project" value="InterPro"/>
</dbReference>
<reference evidence="3 4" key="1">
    <citation type="submission" date="2020-04" db="EMBL/GenBank/DDBJ databases">
        <authorList>
            <person name="Alioto T."/>
            <person name="Alioto T."/>
            <person name="Gomez Garrido J."/>
        </authorList>
    </citation>
    <scope>NUCLEOTIDE SEQUENCE [LARGE SCALE GENOMIC DNA]</scope>
</reference>
<proteinExistence type="predicted"/>
<evidence type="ECO:0000313" key="3">
    <source>
        <dbReference type="EMBL" id="CAB3376212.1"/>
    </source>
</evidence>
<dbReference type="OrthoDB" id="10028852at2759"/>
<name>A0A8S1CZR3_9INSE</name>
<dbReference type="InterPro" id="IPR033207">
    <property type="entry name" value="CCP110"/>
</dbReference>
<sequence length="472" mass="54107">MTALSQSQLVNRAAVTDIPPLILSAFQKMEDCYVSCIKINGRPILPPILDEEEREMLRSYRELALQIEFKVKDRKKETEIQILQAQSKKNETDLPQSQMSPVPTESTELNLDLDSSSEATMFSSTPGHRLIRSDSYTLENPSQALLDSFAESEISETPSLTDKRPKSALPKYSCGRKKTAKVATIVSPKKKKLRQRREVWKETESVDSEETVIEVDYMNNLIKSMREEYELKMEQLRQQQEEEKMRIKEEFLSQQHELLRKLNINSPPNRPASPPIKVERSPAVSKSLADLTNRMCQLPLAALVRGYIVRRLHKTERVERIKAQIKDTLFLAINIHEQPQPLSPADIMLHGRLIQQLDQSLNELHTLFFENSLADRLKVIATDRERMLKGPLSNRSSNEKMVSTATERRRRNQQGQQENFTPKFGKSVHNKSDELKSSKRSTVGSGRHILAESGGLEGGNVRHKKQNYSPWR</sequence>
<accession>A0A8S1CZR3</accession>
<feature type="compositionally biased region" description="Polar residues" evidence="2">
    <location>
        <begin position="393"/>
        <end position="405"/>
    </location>
</feature>
<organism evidence="3 4">
    <name type="scientific">Cloeon dipterum</name>
    <dbReference type="NCBI Taxonomy" id="197152"/>
    <lineage>
        <taxon>Eukaryota</taxon>
        <taxon>Metazoa</taxon>
        <taxon>Ecdysozoa</taxon>
        <taxon>Arthropoda</taxon>
        <taxon>Hexapoda</taxon>
        <taxon>Insecta</taxon>
        <taxon>Pterygota</taxon>
        <taxon>Palaeoptera</taxon>
        <taxon>Ephemeroptera</taxon>
        <taxon>Pisciforma</taxon>
        <taxon>Baetidae</taxon>
        <taxon>Cloeon</taxon>
    </lineage>
</organism>
<dbReference type="GO" id="GO:0032465">
    <property type="term" value="P:regulation of cytokinesis"/>
    <property type="evidence" value="ECO:0007669"/>
    <property type="project" value="InterPro"/>
</dbReference>
<feature type="region of interest" description="Disordered" evidence="2">
    <location>
        <begin position="262"/>
        <end position="281"/>
    </location>
</feature>
<dbReference type="AlphaFoldDB" id="A0A8S1CZR3"/>
<feature type="region of interest" description="Disordered" evidence="2">
    <location>
        <begin position="86"/>
        <end position="108"/>
    </location>
</feature>
<gene>
    <name evidence="3" type="ORF">CLODIP_2_CD00724</name>
</gene>
<dbReference type="PANTHER" id="PTHR13594">
    <property type="entry name" value="CENTRIOLAR COILED-COIL PROTEIN OF 110 KDA"/>
    <property type="match status" value="1"/>
</dbReference>